<dbReference type="SUPFAM" id="SSF55021">
    <property type="entry name" value="ACT-like"/>
    <property type="match status" value="1"/>
</dbReference>
<dbReference type="GO" id="GO:0003941">
    <property type="term" value="F:L-serine ammonia-lyase activity"/>
    <property type="evidence" value="ECO:0007669"/>
    <property type="project" value="UniProtKB-UniRule"/>
</dbReference>
<keyword evidence="8 11" id="KW-0411">Iron-sulfur</keyword>
<keyword evidence="5 11" id="KW-0004">4Fe-4S</keyword>
<evidence type="ECO:0000256" key="9">
    <source>
        <dbReference type="ARBA" id="ARBA00023239"/>
    </source>
</evidence>
<dbReference type="EMBL" id="LWDV01000009">
    <property type="protein sequence ID" value="OCL26395.1"/>
    <property type="molecule type" value="Genomic_DNA"/>
</dbReference>
<dbReference type="InterPro" id="IPR005131">
    <property type="entry name" value="Ser_deHydtase_bsu"/>
</dbReference>
<proteinExistence type="inferred from homology"/>
<keyword evidence="15" id="KW-1185">Reference proteome</keyword>
<dbReference type="PROSITE" id="PS51671">
    <property type="entry name" value="ACT"/>
    <property type="match status" value="1"/>
</dbReference>
<dbReference type="InterPro" id="IPR045865">
    <property type="entry name" value="ACT-like_dom_sf"/>
</dbReference>
<dbReference type="FunFam" id="3.30.70.260:FF:000008">
    <property type="entry name" value="D-3-phosphoglycerate dehydrogenase, chloroplastic"/>
    <property type="match status" value="1"/>
</dbReference>
<feature type="domain" description="ACT" evidence="13">
    <location>
        <begin position="149"/>
        <end position="221"/>
    </location>
</feature>
<dbReference type="PIRSF" id="PIRSF036692">
    <property type="entry name" value="SDH_B"/>
    <property type="match status" value="1"/>
</dbReference>
<evidence type="ECO:0000256" key="4">
    <source>
        <dbReference type="ARBA" id="ARBA00022432"/>
    </source>
</evidence>
<organism evidence="14 15">
    <name type="scientific">Orenia metallireducens</name>
    <dbReference type="NCBI Taxonomy" id="1413210"/>
    <lineage>
        <taxon>Bacteria</taxon>
        <taxon>Bacillati</taxon>
        <taxon>Bacillota</taxon>
        <taxon>Clostridia</taxon>
        <taxon>Halanaerobiales</taxon>
        <taxon>Halobacteroidaceae</taxon>
        <taxon>Orenia</taxon>
    </lineage>
</organism>
<evidence type="ECO:0000256" key="2">
    <source>
        <dbReference type="ARBA" id="ARBA00004742"/>
    </source>
</evidence>
<comment type="catalytic activity">
    <reaction evidence="10 11 12">
        <text>L-serine = pyruvate + NH4(+)</text>
        <dbReference type="Rhea" id="RHEA:19169"/>
        <dbReference type="ChEBI" id="CHEBI:15361"/>
        <dbReference type="ChEBI" id="CHEBI:28938"/>
        <dbReference type="ChEBI" id="CHEBI:33384"/>
        <dbReference type="EC" id="4.3.1.17"/>
    </reaction>
</comment>
<dbReference type="GO" id="GO:0006094">
    <property type="term" value="P:gluconeogenesis"/>
    <property type="evidence" value="ECO:0007669"/>
    <property type="project" value="UniProtKB-UniRule"/>
</dbReference>
<dbReference type="InterPro" id="IPR002912">
    <property type="entry name" value="ACT_dom"/>
</dbReference>
<evidence type="ECO:0000256" key="12">
    <source>
        <dbReference type="RuleBase" id="RU366059"/>
    </source>
</evidence>
<dbReference type="Pfam" id="PF03315">
    <property type="entry name" value="SDH_beta"/>
    <property type="match status" value="1"/>
</dbReference>
<dbReference type="RefSeq" id="WP_068718182.1">
    <property type="nucleotide sequence ID" value="NZ_LWDV01000009.1"/>
</dbReference>
<dbReference type="Proteomes" id="UP000093514">
    <property type="component" value="Unassembled WGS sequence"/>
</dbReference>
<evidence type="ECO:0000256" key="3">
    <source>
        <dbReference type="ARBA" id="ARBA00008636"/>
    </source>
</evidence>
<dbReference type="AlphaFoldDB" id="A0A1C0A810"/>
<gene>
    <name evidence="14" type="ORF">U472_10355</name>
</gene>
<protein>
    <recommendedName>
        <fullName evidence="11">L-serine deaminase</fullName>
    </recommendedName>
</protein>
<evidence type="ECO:0000256" key="11">
    <source>
        <dbReference type="PIRNR" id="PIRNR036692"/>
    </source>
</evidence>
<dbReference type="CDD" id="cd04903">
    <property type="entry name" value="ACT_LSD"/>
    <property type="match status" value="1"/>
</dbReference>
<accession>A0A1C0A810</accession>
<dbReference type="GO" id="GO:0051539">
    <property type="term" value="F:4 iron, 4 sulfur cluster binding"/>
    <property type="evidence" value="ECO:0007669"/>
    <property type="project" value="UniProtKB-UniRule"/>
</dbReference>
<comment type="similarity">
    <text evidence="3 11 12">Belongs to the iron-sulfur dependent L-serine dehydratase family.</text>
</comment>
<reference evidence="14 15" key="2">
    <citation type="submission" date="2016-08" db="EMBL/GenBank/DDBJ databases">
        <title>Orenia metallireducens sp. nov. strain Z6, a Novel Metal-reducing Firmicute from the Deep Subsurface.</title>
        <authorList>
            <person name="Maxim B.I."/>
            <person name="Kenneth K."/>
            <person name="Flynn T.M."/>
            <person name="Oloughlin E.J."/>
            <person name="Locke R.A."/>
            <person name="Weber J.R."/>
            <person name="Egan S.M."/>
            <person name="Mackie R.I."/>
            <person name="Cann I.K."/>
        </authorList>
    </citation>
    <scope>NUCLEOTIDE SEQUENCE [LARGE SCALE GENOMIC DNA]</scope>
    <source>
        <strain evidence="14 15">Z6</strain>
    </source>
</reference>
<dbReference type="GO" id="GO:0046872">
    <property type="term" value="F:metal ion binding"/>
    <property type="evidence" value="ECO:0007669"/>
    <property type="project" value="UniProtKB-UniRule"/>
</dbReference>
<dbReference type="Gene3D" id="3.30.1330.90">
    <property type="entry name" value="D-3-phosphoglycerate dehydrogenase, domain 3"/>
    <property type="match status" value="1"/>
</dbReference>
<keyword evidence="4 11" id="KW-0312">Gluconeogenesis</keyword>
<evidence type="ECO:0000313" key="15">
    <source>
        <dbReference type="Proteomes" id="UP000093514"/>
    </source>
</evidence>
<keyword evidence="9 11" id="KW-0456">Lyase</keyword>
<dbReference type="InterPro" id="IPR029009">
    <property type="entry name" value="ASB_dom_sf"/>
</dbReference>
<dbReference type="InterPro" id="IPR051318">
    <property type="entry name" value="Fe-S_L-Ser"/>
</dbReference>
<evidence type="ECO:0000256" key="10">
    <source>
        <dbReference type="ARBA" id="ARBA00049406"/>
    </source>
</evidence>
<evidence type="ECO:0000256" key="1">
    <source>
        <dbReference type="ARBA" id="ARBA00001966"/>
    </source>
</evidence>
<dbReference type="Gene3D" id="3.30.70.260">
    <property type="match status" value="1"/>
</dbReference>
<dbReference type="PANTHER" id="PTHR30182">
    <property type="entry name" value="L-SERINE DEHYDRATASE"/>
    <property type="match status" value="1"/>
</dbReference>
<dbReference type="UniPathway" id="UPA00138"/>
<dbReference type="SUPFAM" id="SSF143548">
    <property type="entry name" value="Serine metabolism enzymes domain"/>
    <property type="match status" value="1"/>
</dbReference>
<evidence type="ECO:0000256" key="6">
    <source>
        <dbReference type="ARBA" id="ARBA00022723"/>
    </source>
</evidence>
<dbReference type="InterPro" id="IPR004643">
    <property type="entry name" value="Fe-S_L-Ser_bsu"/>
</dbReference>
<keyword evidence="6 11" id="KW-0479">Metal-binding</keyword>
<evidence type="ECO:0000256" key="8">
    <source>
        <dbReference type="ARBA" id="ARBA00023014"/>
    </source>
</evidence>
<reference evidence="15" key="1">
    <citation type="submission" date="2016-07" db="EMBL/GenBank/DDBJ databases">
        <authorList>
            <person name="Florea S."/>
            <person name="Webb J.S."/>
            <person name="Jaromczyk J."/>
            <person name="Schardl C.L."/>
        </authorList>
    </citation>
    <scope>NUCLEOTIDE SEQUENCE [LARGE SCALE GENOMIC DNA]</scope>
    <source>
        <strain evidence="15">Z6</strain>
    </source>
</reference>
<comment type="cofactor">
    <cofactor evidence="1 12">
        <name>[4Fe-4S] cluster</name>
        <dbReference type="ChEBI" id="CHEBI:49883"/>
    </cofactor>
</comment>
<dbReference type="OrthoDB" id="9813137at2"/>
<evidence type="ECO:0000259" key="13">
    <source>
        <dbReference type="PROSITE" id="PS51671"/>
    </source>
</evidence>
<dbReference type="Pfam" id="PF01842">
    <property type="entry name" value="ACT"/>
    <property type="match status" value="1"/>
</dbReference>
<dbReference type="PANTHER" id="PTHR30182:SF12">
    <property type="entry name" value="L-SERINE DEHYDRATASE, BETA CHAIN-RELATED"/>
    <property type="match status" value="1"/>
</dbReference>
<dbReference type="NCBIfam" id="TIGR00719">
    <property type="entry name" value="sda_beta"/>
    <property type="match status" value="1"/>
</dbReference>
<evidence type="ECO:0000256" key="5">
    <source>
        <dbReference type="ARBA" id="ARBA00022485"/>
    </source>
</evidence>
<evidence type="ECO:0000256" key="7">
    <source>
        <dbReference type="ARBA" id="ARBA00023004"/>
    </source>
</evidence>
<comment type="caution">
    <text evidence="14">The sequence shown here is derived from an EMBL/GenBank/DDBJ whole genome shotgun (WGS) entry which is preliminary data.</text>
</comment>
<sequence>MSNLSIFDIIGPVMVGPSSSHTAGAVRIGNLTREIIGEEFNDVKVYLHGSFKETYQGHGTDKAIIGGLLGLKTDNPMIKEAFTLARARGLKYEFLPIDLDNAHPNTIKLVVSSINGKVINIIASSIGGGSVIINEIDGIKVGVTGELATLLTIHQDKPGIIAKISKILEDYKLNIAYMKVLREYKGSLATAVIEVDEEIKEDILDKIEEISEIEEIKLIGPIN</sequence>
<comment type="pathway">
    <text evidence="2 11">Carbohydrate biosynthesis; gluconeogenesis.</text>
</comment>
<evidence type="ECO:0000313" key="14">
    <source>
        <dbReference type="EMBL" id="OCL26395.1"/>
    </source>
</evidence>
<name>A0A1C0A810_9FIRM</name>
<keyword evidence="7 11" id="KW-0408">Iron</keyword>